<evidence type="ECO:0000313" key="2">
    <source>
        <dbReference type="Proteomes" id="UP001165121"/>
    </source>
</evidence>
<dbReference type="InterPro" id="IPR045091">
    <property type="entry name" value="Mad2-like"/>
</dbReference>
<dbReference type="EMBL" id="BSXT01001715">
    <property type="protein sequence ID" value="GMF44568.1"/>
    <property type="molecule type" value="Genomic_DNA"/>
</dbReference>
<gene>
    <name evidence="1" type="ORF">Pfra01_001557800</name>
</gene>
<dbReference type="GO" id="GO:0016035">
    <property type="term" value="C:zeta DNA polymerase complex"/>
    <property type="evidence" value="ECO:0007669"/>
    <property type="project" value="TreeGrafter"/>
</dbReference>
<dbReference type="PANTHER" id="PTHR11842">
    <property type="entry name" value="MITOTIC SPINDLE ASSEMBLY CHECKPOINT PROTEIN MAD2"/>
    <property type="match status" value="1"/>
</dbReference>
<dbReference type="SUPFAM" id="SSF56019">
    <property type="entry name" value="The spindle assembly checkpoint protein mad2"/>
    <property type="match status" value="1"/>
</dbReference>
<evidence type="ECO:0000313" key="1">
    <source>
        <dbReference type="EMBL" id="GMF44568.1"/>
    </source>
</evidence>
<name>A0A9W6XSV3_9STRA</name>
<sequence>METERPKTSARETVTDLVLEFLEAAVHEFLCVVRALQHFDAVRLLCQAESFEQRVLYDVPIHMNRHPLLCEYIHSMLVGCRTWLLRAELEKVCVVLLSKEGQTLETLVVEPGWSAVFMEAAASDEDPPLPLVQLEEAFRAGLVALVATPVSGAVRQSEPSTPHSFRILAQTIEDATSHATAINESDAANSWVLADPFWCEDQKKPKEIFPVKAVHLDASPFRLNVYMEKRPAASEPEASGR</sequence>
<dbReference type="PANTHER" id="PTHR11842:SF10">
    <property type="entry name" value="MITOTIC SPINDLE ASSEMBLY CHECKPOINT PROTEIN MAD2B"/>
    <property type="match status" value="1"/>
</dbReference>
<organism evidence="1 2">
    <name type="scientific">Phytophthora fragariaefolia</name>
    <dbReference type="NCBI Taxonomy" id="1490495"/>
    <lineage>
        <taxon>Eukaryota</taxon>
        <taxon>Sar</taxon>
        <taxon>Stramenopiles</taxon>
        <taxon>Oomycota</taxon>
        <taxon>Peronosporomycetes</taxon>
        <taxon>Peronosporales</taxon>
        <taxon>Peronosporaceae</taxon>
        <taxon>Phytophthora</taxon>
    </lineage>
</organism>
<dbReference type="Proteomes" id="UP001165121">
    <property type="component" value="Unassembled WGS sequence"/>
</dbReference>
<reference evidence="1" key="1">
    <citation type="submission" date="2023-04" db="EMBL/GenBank/DDBJ databases">
        <title>Phytophthora fragariaefolia NBRC 109709.</title>
        <authorList>
            <person name="Ichikawa N."/>
            <person name="Sato H."/>
            <person name="Tonouchi N."/>
        </authorList>
    </citation>
    <scope>NUCLEOTIDE SEQUENCE</scope>
    <source>
        <strain evidence="1">NBRC 109709</strain>
    </source>
</reference>
<protein>
    <submittedName>
        <fullName evidence="1">Unnamed protein product</fullName>
    </submittedName>
</protein>
<accession>A0A9W6XSV3</accession>
<dbReference type="OrthoDB" id="21254at2759"/>
<comment type="caution">
    <text evidence="1">The sequence shown here is derived from an EMBL/GenBank/DDBJ whole genome shotgun (WGS) entry which is preliminary data.</text>
</comment>
<dbReference type="Gene3D" id="3.30.900.10">
    <property type="entry name" value="HORMA domain"/>
    <property type="match status" value="1"/>
</dbReference>
<dbReference type="AlphaFoldDB" id="A0A9W6XSV3"/>
<dbReference type="InterPro" id="IPR036570">
    <property type="entry name" value="HORMA_dom_sf"/>
</dbReference>
<keyword evidence="2" id="KW-1185">Reference proteome</keyword>
<proteinExistence type="predicted"/>